<protein>
    <recommendedName>
        <fullName evidence="7">Sugar phosphate transporter domain-containing protein</fullName>
    </recommendedName>
</protein>
<dbReference type="PANTHER" id="PTHR11132">
    <property type="entry name" value="SOLUTE CARRIER FAMILY 35"/>
    <property type="match status" value="1"/>
</dbReference>
<evidence type="ECO:0000256" key="3">
    <source>
        <dbReference type="ARBA" id="ARBA00022989"/>
    </source>
</evidence>
<keyword evidence="2 6" id="KW-0812">Transmembrane</keyword>
<feature type="transmembrane region" description="Helical" evidence="6">
    <location>
        <begin position="91"/>
        <end position="109"/>
    </location>
</feature>
<feature type="region of interest" description="Disordered" evidence="5">
    <location>
        <begin position="326"/>
        <end position="345"/>
    </location>
</feature>
<evidence type="ECO:0000256" key="2">
    <source>
        <dbReference type="ARBA" id="ARBA00022692"/>
    </source>
</evidence>
<comment type="subcellular location">
    <subcellularLocation>
        <location evidence="1">Membrane</location>
        <topology evidence="1">Multi-pass membrane protein</topology>
    </subcellularLocation>
</comment>
<gene>
    <name evidence="8" type="primary">PLEST010460</name>
    <name evidence="8" type="ORF">PLESTB_001764700</name>
</gene>
<name>A0A9W6F9Q7_9CHLO</name>
<feature type="transmembrane region" description="Helical" evidence="6">
    <location>
        <begin position="28"/>
        <end position="50"/>
    </location>
</feature>
<reference evidence="8 9" key="1">
    <citation type="journal article" date="2023" name="Commun. Biol.">
        <title>Reorganization of the ancestral sex-determining regions during the evolution of trioecy in Pleodorina starrii.</title>
        <authorList>
            <person name="Takahashi K."/>
            <person name="Suzuki S."/>
            <person name="Kawai-Toyooka H."/>
            <person name="Yamamoto K."/>
            <person name="Hamaji T."/>
            <person name="Ootsuki R."/>
            <person name="Yamaguchi H."/>
            <person name="Kawachi M."/>
            <person name="Higashiyama T."/>
            <person name="Nozaki H."/>
        </authorList>
    </citation>
    <scope>NUCLEOTIDE SEQUENCE [LARGE SCALE GENOMIC DNA]</scope>
    <source>
        <strain evidence="8 9">NIES-4479</strain>
    </source>
</reference>
<dbReference type="EMBL" id="BRXU01000047">
    <property type="protein sequence ID" value="GLC61513.1"/>
    <property type="molecule type" value="Genomic_DNA"/>
</dbReference>
<accession>A0A9W6F9Q7</accession>
<keyword evidence="9" id="KW-1185">Reference proteome</keyword>
<organism evidence="8 9">
    <name type="scientific">Pleodorina starrii</name>
    <dbReference type="NCBI Taxonomy" id="330485"/>
    <lineage>
        <taxon>Eukaryota</taxon>
        <taxon>Viridiplantae</taxon>
        <taxon>Chlorophyta</taxon>
        <taxon>core chlorophytes</taxon>
        <taxon>Chlorophyceae</taxon>
        <taxon>CS clade</taxon>
        <taxon>Chlamydomonadales</taxon>
        <taxon>Volvocaceae</taxon>
        <taxon>Pleodorina</taxon>
    </lineage>
</organism>
<sequence>MSAFSKSSVAANVSPPIASNETPTYIKVLYIVLNVVSVCAIVFANKLVFAVYKFKFVTTLTLIHTIFTWMGMLLLEHLGFFESKKFSQRQLAPLALGYIGYIVLNNLSLNLNTVGLYQLLKITIAPTVIALEFLMFRKTQSFRILLSVLVVCVGVAVAAVTDKVAISNVIGMLVGLTSVVVTGLYQIWVGSKQKELQANSSQLLLAYTPQAMCFLVVLSPLLDDFGVPEAGPDTVLGYRYTPGAVAAIAISGMLGVLVSLSTFLVIGATSSLTYNIAGHIKTVLILTGGCLIFGEAMPWKRLLGILVTMAGIAWYTYLTMQQLKQGKSEAGGGGGGGSQQGLLGKGEDAEPLLQQAQREQKA</sequence>
<keyword evidence="4 6" id="KW-0472">Membrane</keyword>
<feature type="transmembrane region" description="Helical" evidence="6">
    <location>
        <begin position="115"/>
        <end position="135"/>
    </location>
</feature>
<feature type="transmembrane region" description="Helical" evidence="6">
    <location>
        <begin position="142"/>
        <end position="160"/>
    </location>
</feature>
<evidence type="ECO:0000256" key="4">
    <source>
        <dbReference type="ARBA" id="ARBA00023136"/>
    </source>
</evidence>
<feature type="transmembrane region" description="Helical" evidence="6">
    <location>
        <begin position="242"/>
        <end position="266"/>
    </location>
</feature>
<dbReference type="InterPro" id="IPR050186">
    <property type="entry name" value="TPT_transporter"/>
</dbReference>
<feature type="transmembrane region" description="Helical" evidence="6">
    <location>
        <begin position="56"/>
        <end position="79"/>
    </location>
</feature>
<feature type="transmembrane region" description="Helical" evidence="6">
    <location>
        <begin position="278"/>
        <end position="296"/>
    </location>
</feature>
<evidence type="ECO:0000259" key="7">
    <source>
        <dbReference type="Pfam" id="PF03151"/>
    </source>
</evidence>
<feature type="domain" description="Sugar phosphate transporter" evidence="7">
    <location>
        <begin position="35"/>
        <end position="315"/>
    </location>
</feature>
<evidence type="ECO:0000313" key="8">
    <source>
        <dbReference type="EMBL" id="GLC61513.1"/>
    </source>
</evidence>
<feature type="transmembrane region" description="Helical" evidence="6">
    <location>
        <begin position="203"/>
        <end position="222"/>
    </location>
</feature>
<proteinExistence type="predicted"/>
<dbReference type="GO" id="GO:0016020">
    <property type="term" value="C:membrane"/>
    <property type="evidence" value="ECO:0007669"/>
    <property type="project" value="UniProtKB-SubCell"/>
</dbReference>
<feature type="transmembrane region" description="Helical" evidence="6">
    <location>
        <begin position="302"/>
        <end position="318"/>
    </location>
</feature>
<feature type="compositionally biased region" description="Gly residues" evidence="5">
    <location>
        <begin position="329"/>
        <end position="339"/>
    </location>
</feature>
<dbReference type="Pfam" id="PF03151">
    <property type="entry name" value="TPT"/>
    <property type="match status" value="1"/>
</dbReference>
<evidence type="ECO:0000256" key="1">
    <source>
        <dbReference type="ARBA" id="ARBA00004141"/>
    </source>
</evidence>
<keyword evidence="3 6" id="KW-1133">Transmembrane helix</keyword>
<evidence type="ECO:0000313" key="9">
    <source>
        <dbReference type="Proteomes" id="UP001165080"/>
    </source>
</evidence>
<feature type="transmembrane region" description="Helical" evidence="6">
    <location>
        <begin position="166"/>
        <end position="191"/>
    </location>
</feature>
<comment type="caution">
    <text evidence="8">The sequence shown here is derived from an EMBL/GenBank/DDBJ whole genome shotgun (WGS) entry which is preliminary data.</text>
</comment>
<evidence type="ECO:0000256" key="5">
    <source>
        <dbReference type="SAM" id="MobiDB-lite"/>
    </source>
</evidence>
<dbReference type="Proteomes" id="UP001165080">
    <property type="component" value="Unassembled WGS sequence"/>
</dbReference>
<dbReference type="InterPro" id="IPR004853">
    <property type="entry name" value="Sugar_P_trans_dom"/>
</dbReference>
<evidence type="ECO:0000256" key="6">
    <source>
        <dbReference type="SAM" id="Phobius"/>
    </source>
</evidence>
<dbReference type="AlphaFoldDB" id="A0A9W6F9Q7"/>